<evidence type="ECO:0000313" key="1">
    <source>
        <dbReference type="EMBL" id="PNX57472.1"/>
    </source>
</evidence>
<proteinExistence type="predicted"/>
<protein>
    <submittedName>
        <fullName evidence="1">Uncharacterized protein</fullName>
    </submittedName>
</protein>
<reference evidence="1 2" key="1">
    <citation type="journal article" date="2014" name="Am. J. Bot.">
        <title>Genome assembly and annotation for red clover (Trifolium pratense; Fabaceae).</title>
        <authorList>
            <person name="Istvanek J."/>
            <person name="Jaros M."/>
            <person name="Krenek A."/>
            <person name="Repkova J."/>
        </authorList>
    </citation>
    <scope>NUCLEOTIDE SEQUENCE [LARGE SCALE GENOMIC DNA]</scope>
    <source>
        <strain evidence="2">cv. Tatra</strain>
        <tissue evidence="1">Young leaves</tissue>
    </source>
</reference>
<dbReference type="Proteomes" id="UP000236291">
    <property type="component" value="Unassembled WGS sequence"/>
</dbReference>
<comment type="caution">
    <text evidence="1">The sequence shown here is derived from an EMBL/GenBank/DDBJ whole genome shotgun (WGS) entry which is preliminary data.</text>
</comment>
<feature type="non-terminal residue" evidence="1">
    <location>
        <position position="1"/>
    </location>
</feature>
<evidence type="ECO:0000313" key="2">
    <source>
        <dbReference type="Proteomes" id="UP000236291"/>
    </source>
</evidence>
<dbReference type="AlphaFoldDB" id="A0A2K3JTW2"/>
<sequence length="78" mass="8933">SKHAWQTAGLEELLSSRIHRFNTPKDIILDVFLTADKNMVGQFAMLVWIPWNNRNNFVWNQFEGNGPAARCQSAAVME</sequence>
<gene>
    <name evidence="1" type="ORF">L195_g058711</name>
</gene>
<name>A0A2K3JTW2_TRIPR</name>
<reference evidence="1 2" key="2">
    <citation type="journal article" date="2017" name="Front. Plant Sci.">
        <title>Gene Classification and Mining of Molecular Markers Useful in Red Clover (Trifolium pratense) Breeding.</title>
        <authorList>
            <person name="Istvanek J."/>
            <person name="Dluhosova J."/>
            <person name="Dluhos P."/>
            <person name="Patkova L."/>
            <person name="Nedelnik J."/>
            <person name="Repkova J."/>
        </authorList>
    </citation>
    <scope>NUCLEOTIDE SEQUENCE [LARGE SCALE GENOMIC DNA]</scope>
    <source>
        <strain evidence="2">cv. Tatra</strain>
        <tissue evidence="1">Young leaves</tissue>
    </source>
</reference>
<accession>A0A2K3JTW2</accession>
<dbReference type="EMBL" id="ASHM01123703">
    <property type="protein sequence ID" value="PNX57472.1"/>
    <property type="molecule type" value="Genomic_DNA"/>
</dbReference>
<organism evidence="1 2">
    <name type="scientific">Trifolium pratense</name>
    <name type="common">Red clover</name>
    <dbReference type="NCBI Taxonomy" id="57577"/>
    <lineage>
        <taxon>Eukaryota</taxon>
        <taxon>Viridiplantae</taxon>
        <taxon>Streptophyta</taxon>
        <taxon>Embryophyta</taxon>
        <taxon>Tracheophyta</taxon>
        <taxon>Spermatophyta</taxon>
        <taxon>Magnoliopsida</taxon>
        <taxon>eudicotyledons</taxon>
        <taxon>Gunneridae</taxon>
        <taxon>Pentapetalae</taxon>
        <taxon>rosids</taxon>
        <taxon>fabids</taxon>
        <taxon>Fabales</taxon>
        <taxon>Fabaceae</taxon>
        <taxon>Papilionoideae</taxon>
        <taxon>50 kb inversion clade</taxon>
        <taxon>NPAAA clade</taxon>
        <taxon>Hologalegina</taxon>
        <taxon>IRL clade</taxon>
        <taxon>Trifolieae</taxon>
        <taxon>Trifolium</taxon>
    </lineage>
</organism>